<protein>
    <submittedName>
        <fullName evidence="1">Uncharacterized protein</fullName>
    </submittedName>
</protein>
<sequence length="387" mass="41594">MADASSGATTTTNAASTSNAEVQIQIPAGPTKAEAAAPPAGAPSKRSGAKNWRWWMMVSFDVFFLVAGQTSATLLGRYYYHQGGSSKWVSSFVQTAGFPILFLGLFCVPKQPSGDGGGSDTPVAKLVVIYIVLGLIIAADDMMYASGLKYLPVSTYSLICASQLSFNVVFGYVLNSQKLTGLILNAVVLLTLSDALLGANHDETEDVSGISRRNYLMGFLLTLGASGTYSLILCLMQLTFENVIKKHTFTAVLNMQIYTAFVATVASIIGLFASGEWRTVRGEMYTFQSGQFSYFMTLLWTAVSWQITSVGVVGLVFEVSSLFSNVISTVALPIVPLFAVIIFNDKMDGIKVIAMLIAIWGFVSYLMQHYFDDRKARKASAGGEGGA</sequence>
<evidence type="ECO:0000313" key="2">
    <source>
        <dbReference type="Proteomes" id="UP001732700"/>
    </source>
</evidence>
<keyword evidence="2" id="KW-1185">Reference proteome</keyword>
<reference evidence="1" key="2">
    <citation type="submission" date="2025-09" db="UniProtKB">
        <authorList>
            <consortium name="EnsemblPlants"/>
        </authorList>
    </citation>
    <scope>IDENTIFICATION</scope>
</reference>
<proteinExistence type="predicted"/>
<dbReference type="EnsemblPlants" id="AVESA.00010b.r2.2CG0315420.1">
    <property type="protein sequence ID" value="AVESA.00010b.r2.2CG0315420.1.CDS"/>
    <property type="gene ID" value="AVESA.00010b.r2.2CG0315420"/>
</dbReference>
<organism evidence="1 2">
    <name type="scientific">Avena sativa</name>
    <name type="common">Oat</name>
    <dbReference type="NCBI Taxonomy" id="4498"/>
    <lineage>
        <taxon>Eukaryota</taxon>
        <taxon>Viridiplantae</taxon>
        <taxon>Streptophyta</taxon>
        <taxon>Embryophyta</taxon>
        <taxon>Tracheophyta</taxon>
        <taxon>Spermatophyta</taxon>
        <taxon>Magnoliopsida</taxon>
        <taxon>Liliopsida</taxon>
        <taxon>Poales</taxon>
        <taxon>Poaceae</taxon>
        <taxon>BOP clade</taxon>
        <taxon>Pooideae</taxon>
        <taxon>Poodae</taxon>
        <taxon>Poeae</taxon>
        <taxon>Poeae Chloroplast Group 1 (Aveneae type)</taxon>
        <taxon>Aveninae</taxon>
        <taxon>Avena</taxon>
    </lineage>
</organism>
<reference evidence="1" key="1">
    <citation type="submission" date="2021-05" db="EMBL/GenBank/DDBJ databases">
        <authorList>
            <person name="Scholz U."/>
            <person name="Mascher M."/>
            <person name="Fiebig A."/>
        </authorList>
    </citation>
    <scope>NUCLEOTIDE SEQUENCE [LARGE SCALE GENOMIC DNA]</scope>
</reference>
<evidence type="ECO:0000313" key="1">
    <source>
        <dbReference type="EnsemblPlants" id="AVESA.00010b.r2.2CG0315420.1.CDS"/>
    </source>
</evidence>
<accession>A0ACD5UV23</accession>
<dbReference type="Proteomes" id="UP001732700">
    <property type="component" value="Chromosome 2C"/>
</dbReference>
<name>A0ACD5UV23_AVESA</name>